<dbReference type="Proteomes" id="UP001642484">
    <property type="component" value="Unassembled WGS sequence"/>
</dbReference>
<feature type="non-terminal residue" evidence="1">
    <location>
        <position position="1"/>
    </location>
</feature>
<protein>
    <recommendedName>
        <fullName evidence="3">Pre-rRNA-processing protein TSR2 homolog</fullName>
    </recommendedName>
</protein>
<proteinExistence type="predicted"/>
<keyword evidence="2" id="KW-1185">Reference proteome</keyword>
<feature type="non-terminal residue" evidence="1">
    <location>
        <position position="134"/>
    </location>
</feature>
<organism evidence="1 2">
    <name type="scientific">Durusdinium trenchii</name>
    <dbReference type="NCBI Taxonomy" id="1381693"/>
    <lineage>
        <taxon>Eukaryota</taxon>
        <taxon>Sar</taxon>
        <taxon>Alveolata</taxon>
        <taxon>Dinophyceae</taxon>
        <taxon>Suessiales</taxon>
        <taxon>Symbiodiniaceae</taxon>
        <taxon>Durusdinium</taxon>
    </lineage>
</organism>
<comment type="caution">
    <text evidence="1">The sequence shown here is derived from an EMBL/GenBank/DDBJ whole genome shotgun (WGS) entry which is preliminary data.</text>
</comment>
<accession>A0ABP0QA02</accession>
<gene>
    <name evidence="1" type="ORF">CCMP2556_LOCUS41036</name>
</gene>
<evidence type="ECO:0000313" key="2">
    <source>
        <dbReference type="Proteomes" id="UP001642484"/>
    </source>
</evidence>
<dbReference type="EMBL" id="CAXAMN010024170">
    <property type="protein sequence ID" value="CAK9084340.1"/>
    <property type="molecule type" value="Genomic_DNA"/>
</dbReference>
<name>A0ABP0QA02_9DINO</name>
<evidence type="ECO:0000313" key="1">
    <source>
        <dbReference type="EMBL" id="CAK9084340.1"/>
    </source>
</evidence>
<sequence length="134" mass="14211">VLFGVLSVSPRTRVSEDTLSKALRVYLELVGMVPAVGIGEAAIEQWCDKMAFGTKKLVCRFKKLWSETPTAAKSKALDALKKRLNDGIASEASLGSSASSALSLGGGDSASFLESDAFEWGELEAALLQAEQDN</sequence>
<evidence type="ECO:0008006" key="3">
    <source>
        <dbReference type="Google" id="ProtNLM"/>
    </source>
</evidence>
<reference evidence="1 2" key="1">
    <citation type="submission" date="2024-02" db="EMBL/GenBank/DDBJ databases">
        <authorList>
            <person name="Chen Y."/>
            <person name="Shah S."/>
            <person name="Dougan E. K."/>
            <person name="Thang M."/>
            <person name="Chan C."/>
        </authorList>
    </citation>
    <scope>NUCLEOTIDE SEQUENCE [LARGE SCALE GENOMIC DNA]</scope>
</reference>